<organism evidence="1 2">
    <name type="scientific">Brassica rapa subsp. trilocularis</name>
    <dbReference type="NCBI Taxonomy" id="1813537"/>
    <lineage>
        <taxon>Eukaryota</taxon>
        <taxon>Viridiplantae</taxon>
        <taxon>Streptophyta</taxon>
        <taxon>Embryophyta</taxon>
        <taxon>Tracheophyta</taxon>
        <taxon>Spermatophyta</taxon>
        <taxon>Magnoliopsida</taxon>
        <taxon>eudicotyledons</taxon>
        <taxon>Gunneridae</taxon>
        <taxon>Pentapetalae</taxon>
        <taxon>rosids</taxon>
        <taxon>malvids</taxon>
        <taxon>Brassicales</taxon>
        <taxon>Brassicaceae</taxon>
        <taxon>Brassiceae</taxon>
        <taxon>Brassica</taxon>
    </lineage>
</organism>
<reference evidence="1 2" key="1">
    <citation type="submission" date="2021-03" db="EMBL/GenBank/DDBJ databases">
        <authorList>
            <person name="King G.J."/>
            <person name="Bancroft I."/>
            <person name="Baten A."/>
            <person name="Bloomfield J."/>
            <person name="Borpatragohain P."/>
            <person name="He Z."/>
            <person name="Irish N."/>
            <person name="Irwin J."/>
            <person name="Liu K."/>
            <person name="Mauleon R.P."/>
            <person name="Moore J."/>
            <person name="Morris R."/>
            <person name="Ostergaard L."/>
            <person name="Wang B."/>
            <person name="Wells R."/>
        </authorList>
    </citation>
    <scope>NUCLEOTIDE SEQUENCE [LARGE SCALE GENOMIC DNA]</scope>
    <source>
        <strain evidence="1">R-o-18</strain>
        <tissue evidence="1">Leaf</tissue>
    </source>
</reference>
<comment type="caution">
    <text evidence="1">The sequence shown here is derived from an EMBL/GenBank/DDBJ whole genome shotgun (WGS) entry which is preliminary data.</text>
</comment>
<dbReference type="Proteomes" id="UP000823674">
    <property type="component" value="Chromosome A05"/>
</dbReference>
<evidence type="ECO:0000313" key="1">
    <source>
        <dbReference type="EMBL" id="KAG5397240.1"/>
    </source>
</evidence>
<proteinExistence type="predicted"/>
<gene>
    <name evidence="1" type="primary">A05p023010.1_BraROA</name>
    <name evidence="1" type="ORF">IGI04_019054</name>
</gene>
<sequence length="198" mass="22706">MPSFFFRIENAYFTLSPSSSSSIHNIVIAINTPTTMNYQFEEPLKLTILSGSLLFEILGAWRRFMCAKQVSRLAVDDLQGSLLVNAETAYMEVVHLCLLKKHSRRHTTYKEVVRLTTYIEVVHVFIPRFCSNLAYLGRLPCKSLLALYILEDFGRLVGSLLGSLLKYNGLEDFQKTSRRLLGSLLVHYILEDFQEDFP</sequence>
<accession>A0ABQ7MH51</accession>
<protein>
    <submittedName>
        <fullName evidence="1">Uncharacterized protein</fullName>
    </submittedName>
</protein>
<keyword evidence="2" id="KW-1185">Reference proteome</keyword>
<dbReference type="EMBL" id="JADBGQ010000005">
    <property type="protein sequence ID" value="KAG5397240.1"/>
    <property type="molecule type" value="Genomic_DNA"/>
</dbReference>
<evidence type="ECO:0000313" key="2">
    <source>
        <dbReference type="Proteomes" id="UP000823674"/>
    </source>
</evidence>
<name>A0ABQ7MH51_BRACM</name>